<evidence type="ECO:0000256" key="4">
    <source>
        <dbReference type="ARBA" id="ARBA00022801"/>
    </source>
</evidence>
<dbReference type="InterPro" id="IPR034161">
    <property type="entry name" value="Pepsin-like_plant"/>
</dbReference>
<feature type="active site" evidence="6">
    <location>
        <position position="382"/>
    </location>
</feature>
<feature type="region of interest" description="Disordered" evidence="7">
    <location>
        <begin position="1"/>
        <end position="28"/>
    </location>
</feature>
<keyword evidence="4" id="KW-0378">Hydrolase</keyword>
<dbReference type="CDD" id="cd05476">
    <property type="entry name" value="pepsin_A_like_plant"/>
    <property type="match status" value="1"/>
</dbReference>
<gene>
    <name evidence="9" type="ORF">AXG93_2035s1870</name>
</gene>
<evidence type="ECO:0000256" key="2">
    <source>
        <dbReference type="ARBA" id="ARBA00022670"/>
    </source>
</evidence>
<comment type="caution">
    <text evidence="9">The sequence shown here is derived from an EMBL/GenBank/DDBJ whole genome shotgun (WGS) entry which is preliminary data.</text>
</comment>
<dbReference type="InterPro" id="IPR032799">
    <property type="entry name" value="TAXi_C"/>
</dbReference>
<feature type="active site" evidence="6">
    <location>
        <position position="155"/>
    </location>
</feature>
<name>A0A176VR76_MARPO</name>
<protein>
    <recommendedName>
        <fullName evidence="8">Peptidase A1 domain-containing protein</fullName>
    </recommendedName>
</protein>
<evidence type="ECO:0000259" key="8">
    <source>
        <dbReference type="PROSITE" id="PS51767"/>
    </source>
</evidence>
<reference evidence="9" key="1">
    <citation type="submission" date="2016-03" db="EMBL/GenBank/DDBJ databases">
        <title>Mechanisms controlling the formation of the plant cell surface in tip-growing cells are functionally conserved among land plants.</title>
        <authorList>
            <person name="Honkanen S."/>
            <person name="Jones V.A."/>
            <person name="Morieri G."/>
            <person name="Champion C."/>
            <person name="Hetherington A.J."/>
            <person name="Kelly S."/>
            <person name="Saint-Marcoux D."/>
            <person name="Proust H."/>
            <person name="Prescott H."/>
            <person name="Dolan L."/>
        </authorList>
    </citation>
    <scope>NUCLEOTIDE SEQUENCE [LARGE SCALE GENOMIC DNA]</scope>
    <source>
        <tissue evidence="9">Whole gametophyte</tissue>
    </source>
</reference>
<dbReference type="InterPro" id="IPR033121">
    <property type="entry name" value="PEPTIDASE_A1"/>
</dbReference>
<dbReference type="Pfam" id="PF14543">
    <property type="entry name" value="TAXi_N"/>
    <property type="match status" value="1"/>
</dbReference>
<keyword evidence="3" id="KW-0064">Aspartyl protease</keyword>
<dbReference type="Proteomes" id="UP000077202">
    <property type="component" value="Unassembled WGS sequence"/>
</dbReference>
<dbReference type="InterPro" id="IPR051708">
    <property type="entry name" value="Plant_Aspart_Prot_A1"/>
</dbReference>
<sequence>MELLMSSSGGRLDSHSIGLEYRPSDTGTDGKITESFGVKVDLNHPDAFQSGSGSVEKVEFTTLDRIRRDIDDSAARGEFIRKSLSNKKSPGEAARIRPGRRVLQDSKHIWRKDETGSGRHLQSARYESQISITGGGYSMQISIGTPARTFTAFADTGSDLPWLQCKPCKSCFLQPEPIFHPATSVSYRSVQCNSTFCSQLYEGKNFAGCIPDCKYHYDYLDHTHSRGDLALETLTLSGGGGGPILRLPEFAFGCGHDNSGSLNQTGAVGIIGLGRGKLSLPSQLKPYIGSKFSTCFVNRFVAGKRTSPLFFGDMAGPSGPDVQYTPMLPSSSSFYYLHLEGISVADTYTSVNKAGHLSLFEVTDVASSVESLSSDYVRTILDSGSTLTTLVPGVYNSVIQAFHNHSPDYPRVDMSQHGLDLCFDVTDVEHPKMPDLIFHLTGATWSLPQENTVLIVRDDDGRGVLMCVALSQSKIEANVIGNIHQQDFHIVYDEDQSSIGFARVKCHTL</sequence>
<dbReference type="GO" id="GO:0006508">
    <property type="term" value="P:proteolysis"/>
    <property type="evidence" value="ECO:0007669"/>
    <property type="project" value="UniProtKB-KW"/>
</dbReference>
<dbReference type="GO" id="GO:0004190">
    <property type="term" value="F:aspartic-type endopeptidase activity"/>
    <property type="evidence" value="ECO:0007669"/>
    <property type="project" value="UniProtKB-KW"/>
</dbReference>
<evidence type="ECO:0000256" key="6">
    <source>
        <dbReference type="PIRSR" id="PIRSR601461-1"/>
    </source>
</evidence>
<dbReference type="PROSITE" id="PS51767">
    <property type="entry name" value="PEPTIDASE_A1"/>
    <property type="match status" value="1"/>
</dbReference>
<dbReference type="InterPro" id="IPR001461">
    <property type="entry name" value="Aspartic_peptidase_A1"/>
</dbReference>
<dbReference type="SUPFAM" id="SSF50630">
    <property type="entry name" value="Acid proteases"/>
    <property type="match status" value="1"/>
</dbReference>
<proteinExistence type="inferred from homology"/>
<organism evidence="9 10">
    <name type="scientific">Marchantia polymorpha subsp. ruderalis</name>
    <dbReference type="NCBI Taxonomy" id="1480154"/>
    <lineage>
        <taxon>Eukaryota</taxon>
        <taxon>Viridiplantae</taxon>
        <taxon>Streptophyta</taxon>
        <taxon>Embryophyta</taxon>
        <taxon>Marchantiophyta</taxon>
        <taxon>Marchantiopsida</taxon>
        <taxon>Marchantiidae</taxon>
        <taxon>Marchantiales</taxon>
        <taxon>Marchantiaceae</taxon>
        <taxon>Marchantia</taxon>
    </lineage>
</organism>
<dbReference type="InterPro" id="IPR032861">
    <property type="entry name" value="TAXi_N"/>
</dbReference>
<keyword evidence="2" id="KW-0645">Protease</keyword>
<comment type="similarity">
    <text evidence="1">Belongs to the peptidase A1 family.</text>
</comment>
<feature type="region of interest" description="Disordered" evidence="7">
    <location>
        <begin position="81"/>
        <end position="100"/>
    </location>
</feature>
<dbReference type="Gene3D" id="2.40.70.10">
    <property type="entry name" value="Acid Proteases"/>
    <property type="match status" value="2"/>
</dbReference>
<evidence type="ECO:0000256" key="3">
    <source>
        <dbReference type="ARBA" id="ARBA00022750"/>
    </source>
</evidence>
<dbReference type="PANTHER" id="PTHR47967">
    <property type="entry name" value="OS07G0603500 PROTEIN-RELATED"/>
    <property type="match status" value="1"/>
</dbReference>
<evidence type="ECO:0000256" key="7">
    <source>
        <dbReference type="SAM" id="MobiDB-lite"/>
    </source>
</evidence>
<dbReference type="FunFam" id="2.40.70.10:FF:000031">
    <property type="entry name" value="Aspartyl protease AED1"/>
    <property type="match status" value="1"/>
</dbReference>
<evidence type="ECO:0000256" key="5">
    <source>
        <dbReference type="ARBA" id="ARBA00023180"/>
    </source>
</evidence>
<evidence type="ECO:0000313" key="10">
    <source>
        <dbReference type="Proteomes" id="UP000077202"/>
    </source>
</evidence>
<dbReference type="InterPro" id="IPR021109">
    <property type="entry name" value="Peptidase_aspartic_dom_sf"/>
</dbReference>
<dbReference type="EMBL" id="LVLJ01003074">
    <property type="protein sequence ID" value="OAE22802.1"/>
    <property type="molecule type" value="Genomic_DNA"/>
</dbReference>
<evidence type="ECO:0000256" key="1">
    <source>
        <dbReference type="ARBA" id="ARBA00007447"/>
    </source>
</evidence>
<keyword evidence="5" id="KW-0325">Glycoprotein</keyword>
<evidence type="ECO:0000313" key="9">
    <source>
        <dbReference type="EMBL" id="OAE22802.1"/>
    </source>
</evidence>
<dbReference type="GO" id="GO:0005576">
    <property type="term" value="C:extracellular region"/>
    <property type="evidence" value="ECO:0007669"/>
    <property type="project" value="TreeGrafter"/>
</dbReference>
<dbReference type="PANTHER" id="PTHR47967:SF128">
    <property type="entry name" value="ASPARTIC PROTEINASE CDR1-LIKE"/>
    <property type="match status" value="1"/>
</dbReference>
<keyword evidence="10" id="KW-1185">Reference proteome</keyword>
<dbReference type="PRINTS" id="PR00792">
    <property type="entry name" value="PEPSIN"/>
</dbReference>
<accession>A0A176VR76</accession>
<feature type="domain" description="Peptidase A1" evidence="8">
    <location>
        <begin position="137"/>
        <end position="502"/>
    </location>
</feature>
<dbReference type="AlphaFoldDB" id="A0A176VR76"/>
<dbReference type="Pfam" id="PF14541">
    <property type="entry name" value="TAXi_C"/>
    <property type="match status" value="1"/>
</dbReference>